<feature type="region of interest" description="Disordered" evidence="1">
    <location>
        <begin position="58"/>
        <end position="77"/>
    </location>
</feature>
<evidence type="ECO:0000259" key="2">
    <source>
        <dbReference type="Pfam" id="PF09917"/>
    </source>
</evidence>
<gene>
    <name evidence="3" type="ORF">BC643_0586</name>
</gene>
<dbReference type="Gene3D" id="2.40.128.520">
    <property type="match status" value="1"/>
</dbReference>
<sequence length="141" mass="15760">MKQFILFVICIAESFGLTAQAGPEDLLGKWTNEEKTSTIEFQKTEDAYSARIVWMAEPSDSQGNPKLDRHNPDQTKRDQPVLGMTIITGLHFDGETWTEGKIYAPGRGIYANCCVYISEGKLHLEISKGPFTSTKIWSKAS</sequence>
<dbReference type="EMBL" id="RAPN01000001">
    <property type="protein sequence ID" value="RKD90250.1"/>
    <property type="molecule type" value="Genomic_DNA"/>
</dbReference>
<accession>A0A419W481</accession>
<organism evidence="3 4">
    <name type="scientific">Mangrovibacterium diazotrophicum</name>
    <dbReference type="NCBI Taxonomy" id="1261403"/>
    <lineage>
        <taxon>Bacteria</taxon>
        <taxon>Pseudomonadati</taxon>
        <taxon>Bacteroidota</taxon>
        <taxon>Bacteroidia</taxon>
        <taxon>Marinilabiliales</taxon>
        <taxon>Prolixibacteraceae</taxon>
        <taxon>Mangrovibacterium</taxon>
    </lineage>
</organism>
<comment type="caution">
    <text evidence="3">The sequence shown here is derived from an EMBL/GenBank/DDBJ whole genome shotgun (WGS) entry which is preliminary data.</text>
</comment>
<dbReference type="PANTHER" id="PTHR36919">
    <property type="entry name" value="BLR1215 PROTEIN"/>
    <property type="match status" value="1"/>
</dbReference>
<dbReference type="InterPro" id="IPR019223">
    <property type="entry name" value="DUF2147"/>
</dbReference>
<keyword evidence="4" id="KW-1185">Reference proteome</keyword>
<evidence type="ECO:0000256" key="1">
    <source>
        <dbReference type="SAM" id="MobiDB-lite"/>
    </source>
</evidence>
<dbReference type="Pfam" id="PF09917">
    <property type="entry name" value="DUF2147"/>
    <property type="match status" value="1"/>
</dbReference>
<dbReference type="AlphaFoldDB" id="A0A419W481"/>
<dbReference type="RefSeq" id="WP_170154435.1">
    <property type="nucleotide sequence ID" value="NZ_RAPN01000001.1"/>
</dbReference>
<feature type="compositionally biased region" description="Basic and acidic residues" evidence="1">
    <location>
        <begin position="66"/>
        <end position="77"/>
    </location>
</feature>
<dbReference type="PANTHER" id="PTHR36919:SF2">
    <property type="entry name" value="BLL6627 PROTEIN"/>
    <property type="match status" value="1"/>
</dbReference>
<proteinExistence type="predicted"/>
<dbReference type="Proteomes" id="UP000283387">
    <property type="component" value="Unassembled WGS sequence"/>
</dbReference>
<reference evidence="3 4" key="1">
    <citation type="submission" date="2018-09" db="EMBL/GenBank/DDBJ databases">
        <title>Genomic Encyclopedia of Archaeal and Bacterial Type Strains, Phase II (KMG-II): from individual species to whole genera.</title>
        <authorList>
            <person name="Goeker M."/>
        </authorList>
    </citation>
    <scope>NUCLEOTIDE SEQUENCE [LARGE SCALE GENOMIC DNA]</scope>
    <source>
        <strain evidence="3 4">DSM 27148</strain>
    </source>
</reference>
<evidence type="ECO:0000313" key="3">
    <source>
        <dbReference type="EMBL" id="RKD90250.1"/>
    </source>
</evidence>
<feature type="domain" description="DUF2147" evidence="2">
    <location>
        <begin position="28"/>
        <end position="138"/>
    </location>
</feature>
<protein>
    <submittedName>
        <fullName evidence="3">Uncharacterized protein (DUF2147 family)</fullName>
    </submittedName>
</protein>
<name>A0A419W481_9BACT</name>
<evidence type="ECO:0000313" key="4">
    <source>
        <dbReference type="Proteomes" id="UP000283387"/>
    </source>
</evidence>